<evidence type="ECO:0000256" key="1">
    <source>
        <dbReference type="SAM" id="MobiDB-lite"/>
    </source>
</evidence>
<feature type="region of interest" description="Disordered" evidence="1">
    <location>
        <begin position="1"/>
        <end position="45"/>
    </location>
</feature>
<evidence type="ECO:0000313" key="2">
    <source>
        <dbReference type="EMBL" id="CAA6675866.1"/>
    </source>
</evidence>
<proteinExistence type="predicted"/>
<name>A0ABN7EDK3_SPIIN</name>
<dbReference type="Proteomes" id="UP001189122">
    <property type="component" value="Unassembled WGS sequence"/>
</dbReference>
<feature type="compositionally biased region" description="Polar residues" evidence="1">
    <location>
        <begin position="35"/>
        <end position="45"/>
    </location>
</feature>
<feature type="compositionally biased region" description="Basic and acidic residues" evidence="1">
    <location>
        <begin position="9"/>
        <end position="19"/>
    </location>
</feature>
<sequence length="66" mass="6794">MKGRKSGRRERGGGGKEKLQTGSGGVLRPTKAGATGSNDQVATYASTSKCTVLRRGLPALFIDLSG</sequence>
<dbReference type="EMBL" id="CACRZD030000413">
    <property type="protein sequence ID" value="CAA6675866.1"/>
    <property type="molecule type" value="Genomic_DNA"/>
</dbReference>
<gene>
    <name evidence="2" type="ORF">SI7747_UN022208</name>
</gene>
<keyword evidence="3" id="KW-1185">Reference proteome</keyword>
<comment type="caution">
    <text evidence="2">The sequence shown here is derived from an EMBL/GenBank/DDBJ whole genome shotgun (WGS) entry which is preliminary data.</text>
</comment>
<organism evidence="2 3">
    <name type="scientific">Spirodela intermedia</name>
    <name type="common">Intermediate duckweed</name>
    <dbReference type="NCBI Taxonomy" id="51605"/>
    <lineage>
        <taxon>Eukaryota</taxon>
        <taxon>Viridiplantae</taxon>
        <taxon>Streptophyta</taxon>
        <taxon>Embryophyta</taxon>
        <taxon>Tracheophyta</taxon>
        <taxon>Spermatophyta</taxon>
        <taxon>Magnoliopsida</taxon>
        <taxon>Liliopsida</taxon>
        <taxon>Araceae</taxon>
        <taxon>Lemnoideae</taxon>
        <taxon>Spirodela</taxon>
    </lineage>
</organism>
<reference evidence="3" key="1">
    <citation type="journal article" date="2020" name="Sci. Rep.">
        <title>Chromosome-scale genome assembly for the duckweed Spirodela intermedia, integrating cytogenetic maps, PacBio and Oxford Nanopore libraries.</title>
        <authorList>
            <person name="Hoang P.T.N."/>
            <person name="Fiebig A."/>
            <person name="Novak P."/>
            <person name="Macas J."/>
            <person name="Cao H.X."/>
            <person name="Stepanenko A."/>
            <person name="Chen G."/>
            <person name="Borisjuk N."/>
            <person name="Scholz U."/>
            <person name="Schubert I."/>
        </authorList>
    </citation>
    <scope>NUCLEOTIDE SEQUENCE [LARGE SCALE GENOMIC DNA]</scope>
</reference>
<protein>
    <submittedName>
        <fullName evidence="2">Uncharacterized protein</fullName>
    </submittedName>
</protein>
<evidence type="ECO:0000313" key="3">
    <source>
        <dbReference type="Proteomes" id="UP001189122"/>
    </source>
</evidence>
<accession>A0ABN7EDK3</accession>